<dbReference type="GO" id="GO:0000287">
    <property type="term" value="F:magnesium ion binding"/>
    <property type="evidence" value="ECO:0007669"/>
    <property type="project" value="TreeGrafter"/>
</dbReference>
<dbReference type="SFLD" id="SFLDS00003">
    <property type="entry name" value="Haloacid_Dehalogenase"/>
    <property type="match status" value="1"/>
</dbReference>
<evidence type="ECO:0000313" key="1">
    <source>
        <dbReference type="EMBL" id="KRL62112.1"/>
    </source>
</evidence>
<dbReference type="PATRIC" id="fig|1423747.3.peg.1005"/>
<dbReference type="InterPro" id="IPR006379">
    <property type="entry name" value="HAD-SF_hydro_IIB"/>
</dbReference>
<dbReference type="CDD" id="cd07516">
    <property type="entry name" value="HAD_Pase"/>
    <property type="match status" value="1"/>
</dbReference>
<name>A0A0R1RYR6_9LACO</name>
<dbReference type="AlphaFoldDB" id="A0A0R1RYR6"/>
<dbReference type="Gene3D" id="3.30.1240.10">
    <property type="match status" value="1"/>
</dbReference>
<dbReference type="PANTHER" id="PTHR10000">
    <property type="entry name" value="PHOSPHOSERINE PHOSPHATASE"/>
    <property type="match status" value="1"/>
</dbReference>
<dbReference type="SUPFAM" id="SSF56784">
    <property type="entry name" value="HAD-like"/>
    <property type="match status" value="1"/>
</dbReference>
<accession>A0A0R1RYR6</accession>
<dbReference type="SFLD" id="SFLDG01140">
    <property type="entry name" value="C2.B:_Phosphomannomutase_and_P"/>
    <property type="match status" value="1"/>
</dbReference>
<dbReference type="PANTHER" id="PTHR10000:SF23">
    <property type="entry name" value="5-AMINO-6-(5-PHOSPHO-D-RIBITYLAMINO)URACIL PHOSPHATASE YITU"/>
    <property type="match status" value="1"/>
</dbReference>
<dbReference type="OrthoDB" id="9781413at2"/>
<dbReference type="STRING" id="1423747.FC69_GL000984"/>
<reference evidence="1 2" key="1">
    <citation type="journal article" date="2015" name="Genome Announc.">
        <title>Expanding the biotechnology potential of lactobacilli through comparative genomics of 213 strains and associated genera.</title>
        <authorList>
            <person name="Sun Z."/>
            <person name="Harris H.M."/>
            <person name="McCann A."/>
            <person name="Guo C."/>
            <person name="Argimon S."/>
            <person name="Zhang W."/>
            <person name="Yang X."/>
            <person name="Jeffery I.B."/>
            <person name="Cooney J.C."/>
            <person name="Kagawa T.F."/>
            <person name="Liu W."/>
            <person name="Song Y."/>
            <person name="Salvetti E."/>
            <person name="Wrobel A."/>
            <person name="Rasinkangas P."/>
            <person name="Parkhill J."/>
            <person name="Rea M.C."/>
            <person name="O'Sullivan O."/>
            <person name="Ritari J."/>
            <person name="Douillard F.P."/>
            <person name="Paul Ross R."/>
            <person name="Yang R."/>
            <person name="Briner A.E."/>
            <person name="Felis G.E."/>
            <person name="de Vos W.M."/>
            <person name="Barrangou R."/>
            <person name="Klaenhammer T.R."/>
            <person name="Caufield P.W."/>
            <person name="Cui Y."/>
            <person name="Zhang H."/>
            <person name="O'Toole P.W."/>
        </authorList>
    </citation>
    <scope>NUCLEOTIDE SEQUENCE [LARGE SCALE GENOMIC DNA]</scope>
    <source>
        <strain evidence="1 2">DSM 14340</strain>
    </source>
</reference>
<dbReference type="InterPro" id="IPR000150">
    <property type="entry name" value="Cof"/>
</dbReference>
<dbReference type="Pfam" id="PF08282">
    <property type="entry name" value="Hydrolase_3"/>
    <property type="match status" value="1"/>
</dbReference>
<dbReference type="RefSeq" id="WP_025082549.1">
    <property type="nucleotide sequence ID" value="NZ_AZEX01000001.1"/>
</dbReference>
<evidence type="ECO:0000313" key="2">
    <source>
        <dbReference type="Proteomes" id="UP000051264"/>
    </source>
</evidence>
<dbReference type="InterPro" id="IPR023214">
    <property type="entry name" value="HAD_sf"/>
</dbReference>
<protein>
    <recommendedName>
        <fullName evidence="3">Cof-like hydrolase family protein</fullName>
    </recommendedName>
</protein>
<dbReference type="GO" id="GO:0016791">
    <property type="term" value="F:phosphatase activity"/>
    <property type="evidence" value="ECO:0007669"/>
    <property type="project" value="UniProtKB-ARBA"/>
</dbReference>
<proteinExistence type="predicted"/>
<dbReference type="NCBIfam" id="TIGR01484">
    <property type="entry name" value="HAD-SF-IIB"/>
    <property type="match status" value="1"/>
</dbReference>
<dbReference type="InterPro" id="IPR036412">
    <property type="entry name" value="HAD-like_sf"/>
</dbReference>
<dbReference type="NCBIfam" id="TIGR00099">
    <property type="entry name" value="Cof-subfamily"/>
    <property type="match status" value="1"/>
</dbReference>
<gene>
    <name evidence="1" type="ORF">FC69_GL000984</name>
</gene>
<organism evidence="1 2">
    <name type="scientific">Latilactobacillus fuchuensis DSM 14340 = JCM 11249</name>
    <dbReference type="NCBI Taxonomy" id="1423747"/>
    <lineage>
        <taxon>Bacteria</taxon>
        <taxon>Bacillati</taxon>
        <taxon>Bacillota</taxon>
        <taxon>Bacilli</taxon>
        <taxon>Lactobacillales</taxon>
        <taxon>Lactobacillaceae</taxon>
        <taxon>Latilactobacillus</taxon>
    </lineage>
</organism>
<comment type="caution">
    <text evidence="1">The sequence shown here is derived from an EMBL/GenBank/DDBJ whole genome shotgun (WGS) entry which is preliminary data.</text>
</comment>
<dbReference type="Proteomes" id="UP000051264">
    <property type="component" value="Unassembled WGS sequence"/>
</dbReference>
<sequence>MQRKLIALDLDGTTLNQDAQLSPKTTQTLTELQSAGHIVSIVTGRPNRLSQNFYQQLGLTSPMINFNGALAHIPGQKWADEYQYTVNKDIVFALLQLKDQFKIQMVAAEGKTMFLADQAYPNTFSFFPATLKRDELLTRDSLQQDPTAITVFVERSDQAALRQMILDQFPQVDVNTWGGPASVLEIVHHGIQKAKGLAHLADYYQIDQHDILAFGDESNDLEMLDYAGLGIAMHNAIAPVKAIANDVTPLTNAQDGVANYLIQYFNLA</sequence>
<dbReference type="Gene3D" id="3.40.50.1000">
    <property type="entry name" value="HAD superfamily/HAD-like"/>
    <property type="match status" value="1"/>
</dbReference>
<dbReference type="GO" id="GO:0005829">
    <property type="term" value="C:cytosol"/>
    <property type="evidence" value="ECO:0007669"/>
    <property type="project" value="TreeGrafter"/>
</dbReference>
<dbReference type="EMBL" id="AZEX01000001">
    <property type="protein sequence ID" value="KRL62112.1"/>
    <property type="molecule type" value="Genomic_DNA"/>
</dbReference>
<evidence type="ECO:0008006" key="3">
    <source>
        <dbReference type="Google" id="ProtNLM"/>
    </source>
</evidence>
<dbReference type="eggNOG" id="COG0561">
    <property type="taxonomic scope" value="Bacteria"/>
</dbReference>